<evidence type="ECO:0000256" key="1">
    <source>
        <dbReference type="SAM" id="Phobius"/>
    </source>
</evidence>
<dbReference type="AlphaFoldDB" id="A0A1M7J7Q4"/>
<dbReference type="InterPro" id="IPR025588">
    <property type="entry name" value="YcxB-like_C"/>
</dbReference>
<evidence type="ECO:0000259" key="2">
    <source>
        <dbReference type="Pfam" id="PF14317"/>
    </source>
</evidence>
<feature type="domain" description="YcxB-like C-terminal" evidence="2">
    <location>
        <begin position="96"/>
        <end position="154"/>
    </location>
</feature>
<dbReference type="STRING" id="1120996.SAMN02746066_02168"/>
<keyword evidence="1" id="KW-0472">Membrane</keyword>
<reference evidence="3 4" key="1">
    <citation type="submission" date="2016-11" db="EMBL/GenBank/DDBJ databases">
        <authorList>
            <person name="Jaros S."/>
            <person name="Januszkiewicz K."/>
            <person name="Wedrychowicz H."/>
        </authorList>
    </citation>
    <scope>NUCLEOTIDE SEQUENCE [LARGE SCALE GENOMIC DNA]</scope>
    <source>
        <strain evidence="3 4">DSM 15930</strain>
    </source>
</reference>
<sequence>MDKRVNLKIELKVSEMYEFLLRHAYTSVAGLVGVGISLVAFVFFLISLNKSDAYQNILLLLIASLFTIVNPIQLRFKAKQQVCLNPMFKIPLDYEFSDNGIVVKQNDQQAELSWNDTFKVVETNKLVIIYFSKVTGYILPKSQMGEQKSDLMDLIRSHVDEKKCKLKGSK</sequence>
<feature type="transmembrane region" description="Helical" evidence="1">
    <location>
        <begin position="53"/>
        <end position="72"/>
    </location>
</feature>
<feature type="transmembrane region" description="Helical" evidence="1">
    <location>
        <begin position="20"/>
        <end position="47"/>
    </location>
</feature>
<evidence type="ECO:0000313" key="4">
    <source>
        <dbReference type="Proteomes" id="UP000184038"/>
    </source>
</evidence>
<name>A0A1M7J7Q4_9FIRM</name>
<protein>
    <submittedName>
        <fullName evidence="3">YcxB-like protein</fullName>
    </submittedName>
</protein>
<gene>
    <name evidence="3" type="ORF">SAMN02746066_02168</name>
</gene>
<accession>A0A1M7J7Q4</accession>
<dbReference type="Pfam" id="PF14317">
    <property type="entry name" value="YcxB"/>
    <property type="match status" value="1"/>
</dbReference>
<organism evidence="3 4">
    <name type="scientific">Anaerosporobacter mobilis DSM 15930</name>
    <dbReference type="NCBI Taxonomy" id="1120996"/>
    <lineage>
        <taxon>Bacteria</taxon>
        <taxon>Bacillati</taxon>
        <taxon>Bacillota</taxon>
        <taxon>Clostridia</taxon>
        <taxon>Lachnospirales</taxon>
        <taxon>Lachnospiraceae</taxon>
        <taxon>Anaerosporobacter</taxon>
    </lineage>
</organism>
<dbReference type="EMBL" id="FRCP01000010">
    <property type="protein sequence ID" value="SHM48507.1"/>
    <property type="molecule type" value="Genomic_DNA"/>
</dbReference>
<keyword evidence="1" id="KW-0812">Transmembrane</keyword>
<dbReference type="RefSeq" id="WP_073287424.1">
    <property type="nucleotide sequence ID" value="NZ_FRCP01000010.1"/>
</dbReference>
<dbReference type="Proteomes" id="UP000184038">
    <property type="component" value="Unassembled WGS sequence"/>
</dbReference>
<evidence type="ECO:0000313" key="3">
    <source>
        <dbReference type="EMBL" id="SHM48507.1"/>
    </source>
</evidence>
<keyword evidence="4" id="KW-1185">Reference proteome</keyword>
<keyword evidence="1" id="KW-1133">Transmembrane helix</keyword>
<proteinExistence type="predicted"/>